<dbReference type="AlphaFoldDB" id="A0A8S3X3F1"/>
<dbReference type="GO" id="GO:0005886">
    <property type="term" value="C:plasma membrane"/>
    <property type="evidence" value="ECO:0007669"/>
    <property type="project" value="UniProtKB-SubCell"/>
</dbReference>
<keyword evidence="6 10" id="KW-1133">Transmembrane helix</keyword>
<feature type="transmembrane region" description="Helical" evidence="10">
    <location>
        <begin position="12"/>
        <end position="31"/>
    </location>
</feature>
<keyword evidence="3 10" id="KW-0716">Sensory transduction</keyword>
<feature type="transmembrane region" description="Helical" evidence="10">
    <location>
        <begin position="190"/>
        <end position="214"/>
    </location>
</feature>
<accession>A0A8S3X3F1</accession>
<dbReference type="Pfam" id="PF02949">
    <property type="entry name" value="7tm_6"/>
    <property type="match status" value="1"/>
</dbReference>
<evidence type="ECO:0000313" key="12">
    <source>
        <dbReference type="Proteomes" id="UP000691718"/>
    </source>
</evidence>
<feature type="transmembrane region" description="Helical" evidence="10">
    <location>
        <begin position="144"/>
        <end position="164"/>
    </location>
</feature>
<feature type="transmembrane region" description="Helical" evidence="10">
    <location>
        <begin position="292"/>
        <end position="314"/>
    </location>
</feature>
<organism evidence="11 12">
    <name type="scientific">Parnassius apollo</name>
    <name type="common">Apollo butterfly</name>
    <name type="synonym">Papilio apollo</name>
    <dbReference type="NCBI Taxonomy" id="110799"/>
    <lineage>
        <taxon>Eukaryota</taxon>
        <taxon>Metazoa</taxon>
        <taxon>Ecdysozoa</taxon>
        <taxon>Arthropoda</taxon>
        <taxon>Hexapoda</taxon>
        <taxon>Insecta</taxon>
        <taxon>Pterygota</taxon>
        <taxon>Neoptera</taxon>
        <taxon>Endopterygota</taxon>
        <taxon>Lepidoptera</taxon>
        <taxon>Glossata</taxon>
        <taxon>Ditrysia</taxon>
        <taxon>Papilionoidea</taxon>
        <taxon>Papilionidae</taxon>
        <taxon>Parnassiinae</taxon>
        <taxon>Parnassini</taxon>
        <taxon>Parnassius</taxon>
        <taxon>Parnassius</taxon>
    </lineage>
</organism>
<keyword evidence="9 10" id="KW-0807">Transducer</keyword>
<name>A0A8S3X3F1_PARAO</name>
<keyword evidence="7 10" id="KW-0472">Membrane</keyword>
<dbReference type="EMBL" id="CAJQZP010000895">
    <property type="protein sequence ID" value="CAG4994550.1"/>
    <property type="molecule type" value="Genomic_DNA"/>
</dbReference>
<proteinExistence type="inferred from homology"/>
<feature type="transmembrane region" description="Helical" evidence="10">
    <location>
        <begin position="79"/>
        <end position="103"/>
    </location>
</feature>
<dbReference type="GO" id="GO:0004984">
    <property type="term" value="F:olfactory receptor activity"/>
    <property type="evidence" value="ECO:0007669"/>
    <property type="project" value="InterPro"/>
</dbReference>
<feature type="transmembrane region" description="Helical" evidence="10">
    <location>
        <begin position="43"/>
        <end position="67"/>
    </location>
</feature>
<gene>
    <name evidence="11" type="ORF">PAPOLLO_LOCUS12643</name>
</gene>
<dbReference type="GO" id="GO:0007165">
    <property type="term" value="P:signal transduction"/>
    <property type="evidence" value="ECO:0007669"/>
    <property type="project" value="UniProtKB-KW"/>
</dbReference>
<evidence type="ECO:0000256" key="6">
    <source>
        <dbReference type="ARBA" id="ARBA00022989"/>
    </source>
</evidence>
<evidence type="ECO:0000256" key="1">
    <source>
        <dbReference type="ARBA" id="ARBA00004651"/>
    </source>
</evidence>
<evidence type="ECO:0000256" key="5">
    <source>
        <dbReference type="ARBA" id="ARBA00022725"/>
    </source>
</evidence>
<keyword evidence="5 10" id="KW-0552">Olfaction</keyword>
<dbReference type="PANTHER" id="PTHR21137">
    <property type="entry name" value="ODORANT RECEPTOR"/>
    <property type="match status" value="1"/>
</dbReference>
<dbReference type="GO" id="GO:0005549">
    <property type="term" value="F:odorant binding"/>
    <property type="evidence" value="ECO:0007669"/>
    <property type="project" value="InterPro"/>
</dbReference>
<keyword evidence="12" id="KW-1185">Reference proteome</keyword>
<evidence type="ECO:0000256" key="9">
    <source>
        <dbReference type="ARBA" id="ARBA00023224"/>
    </source>
</evidence>
<evidence type="ECO:0000313" key="11">
    <source>
        <dbReference type="EMBL" id="CAG4994550.1"/>
    </source>
</evidence>
<sequence>MWKSAEKFGLTYSDLPTMLWNVSIFLKVLWVNVDKRDKKRISIFFYVLTVVGASSYFYVYTISMVWFVLVRYPQTGDVIAAVIVFSLGIASVIGIAKLIYVLIHMDSIRDLVEGYLMCDSQVTQGSRFHTNLTKYLREVKKRALTFWIVIMGNGVIYVIKPMILPGKHLAEDLYVIYGLEPMRESPNYEIAMALITVGVLFTCYLPANITAFFITISGYNEAQMLALSEELLLLWKDAETFYQETQNQIYNPQDIISNVKAKFINQFIKDRLKDIVKRHAVNINLLRRLDNVYRGAVAIEYFILIVALIAELLAGLENTYLELPFALMQVAMDCVIGQRLLDASDAFGSAVYSCNWENFDNSNMRTVLVMLQNSQKPFSLSAGGVAILNFGCLMSVLKSIYSAYTTLRTVMH</sequence>
<evidence type="ECO:0000256" key="4">
    <source>
        <dbReference type="ARBA" id="ARBA00022692"/>
    </source>
</evidence>
<keyword evidence="2" id="KW-1003">Cell membrane</keyword>
<reference evidence="11" key="1">
    <citation type="submission" date="2021-04" db="EMBL/GenBank/DDBJ databases">
        <authorList>
            <person name="Tunstrom K."/>
        </authorList>
    </citation>
    <scope>NUCLEOTIDE SEQUENCE</scope>
</reference>
<comment type="caution">
    <text evidence="11">The sequence shown here is derived from an EMBL/GenBank/DDBJ whole genome shotgun (WGS) entry which is preliminary data.</text>
</comment>
<dbReference type="PANTHER" id="PTHR21137:SF35">
    <property type="entry name" value="ODORANT RECEPTOR 19A-RELATED"/>
    <property type="match status" value="1"/>
</dbReference>
<evidence type="ECO:0000256" key="2">
    <source>
        <dbReference type="ARBA" id="ARBA00022475"/>
    </source>
</evidence>
<dbReference type="Proteomes" id="UP000691718">
    <property type="component" value="Unassembled WGS sequence"/>
</dbReference>
<keyword evidence="4 10" id="KW-0812">Transmembrane</keyword>
<evidence type="ECO:0000256" key="3">
    <source>
        <dbReference type="ARBA" id="ARBA00022606"/>
    </source>
</evidence>
<dbReference type="InterPro" id="IPR004117">
    <property type="entry name" value="7tm6_olfct_rcpt"/>
</dbReference>
<comment type="subcellular location">
    <subcellularLocation>
        <location evidence="1 10">Cell membrane</location>
        <topology evidence="1 10">Multi-pass membrane protein</topology>
    </subcellularLocation>
</comment>
<feature type="transmembrane region" description="Helical" evidence="10">
    <location>
        <begin position="378"/>
        <end position="401"/>
    </location>
</feature>
<evidence type="ECO:0000256" key="10">
    <source>
        <dbReference type="RuleBase" id="RU351113"/>
    </source>
</evidence>
<evidence type="ECO:0000256" key="8">
    <source>
        <dbReference type="ARBA" id="ARBA00023170"/>
    </source>
</evidence>
<evidence type="ECO:0000256" key="7">
    <source>
        <dbReference type="ARBA" id="ARBA00023136"/>
    </source>
</evidence>
<protein>
    <recommendedName>
        <fullName evidence="10">Odorant receptor</fullName>
    </recommendedName>
</protein>
<dbReference type="OrthoDB" id="7550533at2759"/>
<comment type="similarity">
    <text evidence="10">Belongs to the insect chemoreceptor superfamily. Heteromeric odorant receptor channel (TC 1.A.69) family.</text>
</comment>
<keyword evidence="8 10" id="KW-0675">Receptor</keyword>